<dbReference type="Pfam" id="PF07994">
    <property type="entry name" value="NAD_binding_5"/>
    <property type="match status" value="1"/>
</dbReference>
<proteinExistence type="inferred from homology"/>
<dbReference type="EMBL" id="CP021383">
    <property type="protein sequence ID" value="ARU50840.1"/>
    <property type="molecule type" value="Genomic_DNA"/>
</dbReference>
<dbReference type="InterPro" id="IPR013021">
    <property type="entry name" value="Myo-inos-1-P_Synthase_GAPDH"/>
</dbReference>
<evidence type="ECO:0000313" key="4">
    <source>
        <dbReference type="Proteomes" id="UP000196228"/>
    </source>
</evidence>
<protein>
    <submittedName>
        <fullName evidence="3">Myo-inositol-1-phosphate synthase</fullName>
    </submittedName>
</protein>
<dbReference type="Proteomes" id="UP000196228">
    <property type="component" value="Chromosome"/>
</dbReference>
<sequence>MHHFASDGSSDRPAPDARTGLWLVGARGSVATTAALGLAAIADGRAAPTGCVTVSEPFASAPLPSFGDLVVGGHDISDVSMVKRAELLVEAGMIAPRLLTAAHAALERADAEVRPGYSTHPAEGAPRESQQAAAERLAADIVDFRERHGLARVVVVDLVSTEPLPEPGPELSDRELLLAALADPERAVLPPSSVTAYAALLAGAPFAEFTPSASMHLPVLLELAAERGVPVAGQDGKTGQTWLRTILAPAFAARGLRVLSWAGANLLGGGDGATLADPEAVQSKLASKSRGLQDLTGSQVTPLHIDNVPDLGDIKVAWDHVHVEGFLGSRLTLQTTWSAYDSMLAAPLVLDLARLLALADAAGYGGPVAELGFFFKDPWGSDVHDFAAQTVALADWVREAAARVGAAPADRP</sequence>
<dbReference type="RefSeq" id="WP_087469901.1">
    <property type="nucleotide sequence ID" value="NZ_CP021383.1"/>
</dbReference>
<dbReference type="GO" id="GO:0004512">
    <property type="term" value="F:inositol-3-phosphate synthase activity"/>
    <property type="evidence" value="ECO:0007669"/>
    <property type="project" value="InterPro"/>
</dbReference>
<dbReference type="InterPro" id="IPR036291">
    <property type="entry name" value="NAD(P)-bd_dom_sf"/>
</dbReference>
<dbReference type="SUPFAM" id="SSF51735">
    <property type="entry name" value="NAD(P)-binding Rossmann-fold domains"/>
    <property type="match status" value="1"/>
</dbReference>
<organism evidence="3 4">
    <name type="scientific">Cellulosimicrobium cellulans</name>
    <name type="common">Arthrobacter luteus</name>
    <dbReference type="NCBI Taxonomy" id="1710"/>
    <lineage>
        <taxon>Bacteria</taxon>
        <taxon>Bacillati</taxon>
        <taxon>Actinomycetota</taxon>
        <taxon>Actinomycetes</taxon>
        <taxon>Micrococcales</taxon>
        <taxon>Promicromonosporaceae</taxon>
        <taxon>Cellulosimicrobium</taxon>
    </lineage>
</organism>
<dbReference type="Gene3D" id="3.40.50.720">
    <property type="entry name" value="NAD(P)-binding Rossmann-like Domain"/>
    <property type="match status" value="1"/>
</dbReference>
<feature type="domain" description="Myo-inositol-1-phosphate synthase GAPDH-like" evidence="2">
    <location>
        <begin position="239"/>
        <end position="342"/>
    </location>
</feature>
<dbReference type="Gene3D" id="3.30.360.10">
    <property type="entry name" value="Dihydrodipicolinate Reductase, domain 2"/>
    <property type="match status" value="1"/>
</dbReference>
<reference evidence="3 4" key="1">
    <citation type="submission" date="2017-05" db="EMBL/GenBank/DDBJ databases">
        <authorList>
            <person name="Song R."/>
            <person name="Chenine A.L."/>
            <person name="Ruprecht R.M."/>
        </authorList>
    </citation>
    <scope>NUCLEOTIDE SEQUENCE [LARGE SCALE GENOMIC DNA]</scope>
    <source>
        <strain evidence="3 4">PSBB019</strain>
    </source>
</reference>
<name>A0A1Y0HS99_CELCE</name>
<evidence type="ECO:0000313" key="3">
    <source>
        <dbReference type="EMBL" id="ARU50840.1"/>
    </source>
</evidence>
<evidence type="ECO:0000256" key="1">
    <source>
        <dbReference type="ARBA" id="ARBA00010813"/>
    </source>
</evidence>
<dbReference type="SUPFAM" id="SSF55347">
    <property type="entry name" value="Glyceraldehyde-3-phosphate dehydrogenase-like, C-terminal domain"/>
    <property type="match status" value="1"/>
</dbReference>
<dbReference type="OrthoDB" id="729130at2"/>
<accession>A0A1Y0HS99</accession>
<evidence type="ECO:0000259" key="2">
    <source>
        <dbReference type="Pfam" id="PF01658"/>
    </source>
</evidence>
<dbReference type="Pfam" id="PF01658">
    <property type="entry name" value="Inos-1-P_synth"/>
    <property type="match status" value="1"/>
</dbReference>
<dbReference type="GO" id="GO:0006021">
    <property type="term" value="P:inositol biosynthetic process"/>
    <property type="evidence" value="ECO:0007669"/>
    <property type="project" value="InterPro"/>
</dbReference>
<dbReference type="PIRSF" id="PIRSF015578">
    <property type="entry name" value="Myoinos-ppht_syn"/>
    <property type="match status" value="1"/>
</dbReference>
<dbReference type="GO" id="GO:0008654">
    <property type="term" value="P:phospholipid biosynthetic process"/>
    <property type="evidence" value="ECO:0007669"/>
    <property type="project" value="InterPro"/>
</dbReference>
<gene>
    <name evidence="3" type="ORF">CBR64_04390</name>
</gene>
<comment type="similarity">
    <text evidence="1">Belongs to the myo-inositol 1-phosphate synthase family.</text>
</comment>
<dbReference type="KEGG" id="cceu:CBR64_04390"/>
<dbReference type="AlphaFoldDB" id="A0A1Y0HS99"/>
<dbReference type="InterPro" id="IPR002587">
    <property type="entry name" value="Myo-inos-1-P_Synthase"/>
</dbReference>
<dbReference type="PANTHER" id="PTHR11510">
    <property type="entry name" value="MYO-INOSITOL-1 PHOSPHATE SYNTHASE"/>
    <property type="match status" value="1"/>
</dbReference>